<dbReference type="InterPro" id="IPR036097">
    <property type="entry name" value="HisK_dim/P_sf"/>
</dbReference>
<dbReference type="InterPro" id="IPR003661">
    <property type="entry name" value="HisK_dim/P_dom"/>
</dbReference>
<protein>
    <recommendedName>
        <fullName evidence="2">histidine kinase</fullName>
        <ecNumber evidence="2">2.7.13.3</ecNumber>
    </recommendedName>
</protein>
<feature type="domain" description="Histidine kinase" evidence="4">
    <location>
        <begin position="8"/>
        <end position="230"/>
    </location>
</feature>
<dbReference type="PANTHER" id="PTHR43547">
    <property type="entry name" value="TWO-COMPONENT HISTIDINE KINASE"/>
    <property type="match status" value="1"/>
</dbReference>
<gene>
    <name evidence="5" type="ORF">FAZ69_00165</name>
</gene>
<dbReference type="InterPro" id="IPR005467">
    <property type="entry name" value="His_kinase_dom"/>
</dbReference>
<dbReference type="Gene3D" id="3.30.565.10">
    <property type="entry name" value="Histidine kinase-like ATPase, C-terminal domain"/>
    <property type="match status" value="1"/>
</dbReference>
<dbReference type="PROSITE" id="PS50109">
    <property type="entry name" value="HIS_KIN"/>
    <property type="match status" value="1"/>
</dbReference>
<keyword evidence="5" id="KW-0808">Transferase</keyword>
<dbReference type="SUPFAM" id="SSF47384">
    <property type="entry name" value="Homodimeric domain of signal transducing histidine kinase"/>
    <property type="match status" value="1"/>
</dbReference>
<dbReference type="CDD" id="cd00082">
    <property type="entry name" value="HisKA"/>
    <property type="match status" value="1"/>
</dbReference>
<evidence type="ECO:0000256" key="1">
    <source>
        <dbReference type="ARBA" id="ARBA00000085"/>
    </source>
</evidence>
<sequence>MRDHVLSLVSHDLRSPLNAIHSWAYVLERKIDSADATAQRALAGIRSGVEQQVKLLEDAVDNTRAQTKTLALARAPFALRPLLEQVAAEARVMLADTRQVTLSVVSPLDAETLDGDRERLSQALWVMLMFAVEASAPGGVVTLGSVVDGGHWQVEITHAMSFAALNSAELPRAFEPFACKQATQPRDAGRIAWVLALPQRVATAHAGSLTQGDSVDGAPSTLTLRVPLAG</sequence>
<reference evidence="5 6" key="1">
    <citation type="submission" date="2019-04" db="EMBL/GenBank/DDBJ databases">
        <title>Trinickia sp. 7GSK02, isolated from subtropical forest soil.</title>
        <authorList>
            <person name="Gao Z.-H."/>
            <person name="Qiu L.-H."/>
        </authorList>
    </citation>
    <scope>NUCLEOTIDE SEQUENCE [LARGE SCALE GENOMIC DNA]</scope>
    <source>
        <strain evidence="5 6">7GSK02</strain>
    </source>
</reference>
<proteinExistence type="predicted"/>
<dbReference type="SMART" id="SM00388">
    <property type="entry name" value="HisKA"/>
    <property type="match status" value="1"/>
</dbReference>
<dbReference type="PANTHER" id="PTHR43547:SF2">
    <property type="entry name" value="HYBRID SIGNAL TRANSDUCTION HISTIDINE KINASE C"/>
    <property type="match status" value="1"/>
</dbReference>
<accession>A0A4V5PKJ8</accession>
<dbReference type="GO" id="GO:0000155">
    <property type="term" value="F:phosphorelay sensor kinase activity"/>
    <property type="evidence" value="ECO:0007669"/>
    <property type="project" value="InterPro"/>
</dbReference>
<comment type="caution">
    <text evidence="5">The sequence shown here is derived from an EMBL/GenBank/DDBJ whole genome shotgun (WGS) entry which is preliminary data.</text>
</comment>
<dbReference type="SUPFAM" id="SSF55874">
    <property type="entry name" value="ATPase domain of HSP90 chaperone/DNA topoisomerase II/histidine kinase"/>
    <property type="match status" value="1"/>
</dbReference>
<comment type="catalytic activity">
    <reaction evidence="1">
        <text>ATP + protein L-histidine = ADP + protein N-phospho-L-histidine.</text>
        <dbReference type="EC" id="2.7.13.3"/>
    </reaction>
</comment>
<evidence type="ECO:0000256" key="3">
    <source>
        <dbReference type="ARBA" id="ARBA00022553"/>
    </source>
</evidence>
<dbReference type="Proteomes" id="UP000305539">
    <property type="component" value="Unassembled WGS sequence"/>
</dbReference>
<dbReference type="EMBL" id="SWJE01000001">
    <property type="protein sequence ID" value="TKC92680.1"/>
    <property type="molecule type" value="Genomic_DNA"/>
</dbReference>
<dbReference type="AlphaFoldDB" id="A0A4V5PKJ8"/>
<evidence type="ECO:0000259" key="4">
    <source>
        <dbReference type="PROSITE" id="PS50109"/>
    </source>
</evidence>
<evidence type="ECO:0000313" key="5">
    <source>
        <dbReference type="EMBL" id="TKC92680.1"/>
    </source>
</evidence>
<name>A0A4V5PKJ8_9BURK</name>
<keyword evidence="6" id="KW-1185">Reference proteome</keyword>
<evidence type="ECO:0000256" key="2">
    <source>
        <dbReference type="ARBA" id="ARBA00012438"/>
    </source>
</evidence>
<dbReference type="Gene3D" id="1.10.287.130">
    <property type="match status" value="1"/>
</dbReference>
<keyword evidence="5" id="KW-0418">Kinase</keyword>
<dbReference type="InterPro" id="IPR036890">
    <property type="entry name" value="HATPase_C_sf"/>
</dbReference>
<evidence type="ECO:0000313" key="6">
    <source>
        <dbReference type="Proteomes" id="UP000305539"/>
    </source>
</evidence>
<dbReference type="OrthoDB" id="8971121at2"/>
<dbReference type="Pfam" id="PF00512">
    <property type="entry name" value="HisKA"/>
    <property type="match status" value="1"/>
</dbReference>
<keyword evidence="3" id="KW-0597">Phosphoprotein</keyword>
<organism evidence="5 6">
    <name type="scientific">Trinickia terrae</name>
    <dbReference type="NCBI Taxonomy" id="2571161"/>
    <lineage>
        <taxon>Bacteria</taxon>
        <taxon>Pseudomonadati</taxon>
        <taxon>Pseudomonadota</taxon>
        <taxon>Betaproteobacteria</taxon>
        <taxon>Burkholderiales</taxon>
        <taxon>Burkholderiaceae</taxon>
        <taxon>Trinickia</taxon>
    </lineage>
</organism>
<dbReference type="EC" id="2.7.13.3" evidence="2"/>